<keyword evidence="7 8" id="KW-0472">Membrane</keyword>
<dbReference type="GO" id="GO:0016020">
    <property type="term" value="C:membrane"/>
    <property type="evidence" value="ECO:0007669"/>
    <property type="project" value="UniProtKB-SubCell"/>
</dbReference>
<evidence type="ECO:0000256" key="1">
    <source>
        <dbReference type="ARBA" id="ARBA00004167"/>
    </source>
</evidence>
<dbReference type="EC" id="2.4.1.-" evidence="8"/>
<evidence type="ECO:0000256" key="7">
    <source>
        <dbReference type="ARBA" id="ARBA00023136"/>
    </source>
</evidence>
<keyword evidence="4 8" id="KW-0808">Transferase</keyword>
<reference evidence="9 10" key="1">
    <citation type="submission" date="2024-04" db="EMBL/GenBank/DDBJ databases">
        <authorList>
            <consortium name="Genoscope - CEA"/>
            <person name="William W."/>
        </authorList>
    </citation>
    <scope>NUCLEOTIDE SEQUENCE [LARGE SCALE GENOMIC DNA]</scope>
</reference>
<dbReference type="PANTHER" id="PTHR21461:SF69">
    <property type="entry name" value="GLYCOSYLTRANSFERASE FAMILY 92 PROTEIN"/>
    <property type="match status" value="1"/>
</dbReference>
<dbReference type="EMBL" id="CAXITT010000007">
    <property type="protein sequence ID" value="CAL1526669.1"/>
    <property type="molecule type" value="Genomic_DNA"/>
</dbReference>
<accession>A0AAV2H357</accession>
<evidence type="ECO:0000256" key="5">
    <source>
        <dbReference type="ARBA" id="ARBA00022692"/>
    </source>
</evidence>
<dbReference type="PANTHER" id="PTHR21461">
    <property type="entry name" value="GLYCOSYLTRANSFERASE FAMILY 92 PROTEIN"/>
    <property type="match status" value="1"/>
</dbReference>
<evidence type="ECO:0000256" key="4">
    <source>
        <dbReference type="ARBA" id="ARBA00022679"/>
    </source>
</evidence>
<comment type="similarity">
    <text evidence="2 8">Belongs to the glycosyltransferase 92 family.</text>
</comment>
<sequence>MRFNLTKVVRGVTVAVLVVISINLFVFLQSAHTGYTNGRDALWSMFKDKYHPQSRAVVSLNSTEACKGLTMKVIDDQAGFQTVDGSSAQVYSAFVDNEILRIIALHEVARPSSELYCQVWYHGVQGDPLEVVSAKVDYIAEDHGRRFSAAYITCNIPGQRVPATPYAVSVVTARCGRPTNVLPLPGPSPAKLQFTVCVTPLNFKYSRAYELVEMIELNKILGAQRIVFYNHSTGPNVDKVLEFYSRAGDIEVLPWHITLKTETWPPSGDPDVHYFAQLAALNDCLHRYRDRSQYLVYTDIDEFIIPRSHDDWAGLVREQEKSSPKFSSLLVQCTFFRKEWPKPAPGFEKGVQMYNPVILKYTSREKQIYPHNSRSKYLLNPQLVKTVGVHFIWENTGAVVKLQEPQALLHHYRTWESPEDQQPRVDDLTAVNKYGSRLLMRLELVWTQLKDVPLNINISSYGKFVS</sequence>
<evidence type="ECO:0000256" key="6">
    <source>
        <dbReference type="ARBA" id="ARBA00022989"/>
    </source>
</evidence>
<evidence type="ECO:0000256" key="3">
    <source>
        <dbReference type="ARBA" id="ARBA00022676"/>
    </source>
</evidence>
<dbReference type="InterPro" id="IPR008166">
    <property type="entry name" value="Glyco_transf_92"/>
</dbReference>
<gene>
    <name evidence="9" type="ORF">GSLYS_00000846001</name>
</gene>
<feature type="transmembrane region" description="Helical" evidence="8">
    <location>
        <begin position="12"/>
        <end position="31"/>
    </location>
</feature>
<keyword evidence="6 8" id="KW-1133">Transmembrane helix</keyword>
<dbReference type="GO" id="GO:0016757">
    <property type="term" value="F:glycosyltransferase activity"/>
    <property type="evidence" value="ECO:0007669"/>
    <property type="project" value="UniProtKB-UniRule"/>
</dbReference>
<dbReference type="Proteomes" id="UP001497497">
    <property type="component" value="Unassembled WGS sequence"/>
</dbReference>
<protein>
    <recommendedName>
        <fullName evidence="8">Glycosyltransferase family 92 protein</fullName>
        <ecNumber evidence="8">2.4.1.-</ecNumber>
    </recommendedName>
</protein>
<dbReference type="Pfam" id="PF01697">
    <property type="entry name" value="Glyco_transf_92"/>
    <property type="match status" value="1"/>
</dbReference>
<evidence type="ECO:0000256" key="8">
    <source>
        <dbReference type="RuleBase" id="RU366017"/>
    </source>
</evidence>
<keyword evidence="10" id="KW-1185">Reference proteome</keyword>
<comment type="subcellular location">
    <subcellularLocation>
        <location evidence="1">Membrane</location>
        <topology evidence="1">Single-pass membrane protein</topology>
    </subcellularLocation>
</comment>
<organism evidence="9 10">
    <name type="scientific">Lymnaea stagnalis</name>
    <name type="common">Great pond snail</name>
    <name type="synonym">Helix stagnalis</name>
    <dbReference type="NCBI Taxonomy" id="6523"/>
    <lineage>
        <taxon>Eukaryota</taxon>
        <taxon>Metazoa</taxon>
        <taxon>Spiralia</taxon>
        <taxon>Lophotrochozoa</taxon>
        <taxon>Mollusca</taxon>
        <taxon>Gastropoda</taxon>
        <taxon>Heterobranchia</taxon>
        <taxon>Euthyneura</taxon>
        <taxon>Panpulmonata</taxon>
        <taxon>Hygrophila</taxon>
        <taxon>Lymnaeoidea</taxon>
        <taxon>Lymnaeidae</taxon>
        <taxon>Lymnaea</taxon>
    </lineage>
</organism>
<dbReference type="AlphaFoldDB" id="A0AAV2H357"/>
<comment type="caution">
    <text evidence="9">The sequence shown here is derived from an EMBL/GenBank/DDBJ whole genome shotgun (WGS) entry which is preliminary data.</text>
</comment>
<evidence type="ECO:0000313" key="10">
    <source>
        <dbReference type="Proteomes" id="UP001497497"/>
    </source>
</evidence>
<keyword evidence="3 8" id="KW-0328">Glycosyltransferase</keyword>
<evidence type="ECO:0000256" key="2">
    <source>
        <dbReference type="ARBA" id="ARBA00007647"/>
    </source>
</evidence>
<dbReference type="GO" id="GO:0005737">
    <property type="term" value="C:cytoplasm"/>
    <property type="evidence" value="ECO:0007669"/>
    <property type="project" value="TreeGrafter"/>
</dbReference>
<proteinExistence type="inferred from homology"/>
<keyword evidence="5 8" id="KW-0812">Transmembrane</keyword>
<name>A0AAV2H357_LYMST</name>
<evidence type="ECO:0000313" key="9">
    <source>
        <dbReference type="EMBL" id="CAL1526669.1"/>
    </source>
</evidence>